<dbReference type="PANTHER" id="PTHR13390">
    <property type="entry name" value="LIPASE"/>
    <property type="match status" value="1"/>
</dbReference>
<keyword evidence="4" id="KW-0378">Hydrolase</keyword>
<feature type="region of interest" description="Disordered" evidence="5">
    <location>
        <begin position="566"/>
        <end position="604"/>
    </location>
</feature>
<comment type="similarity">
    <text evidence="2">Belongs to the AB hydrolase superfamily. LDAH family.</text>
</comment>
<feature type="compositionally biased region" description="Low complexity" evidence="5">
    <location>
        <begin position="464"/>
        <end position="481"/>
    </location>
</feature>
<dbReference type="InterPro" id="IPR029058">
    <property type="entry name" value="AB_hydrolase_fold"/>
</dbReference>
<dbReference type="GO" id="GO:0016298">
    <property type="term" value="F:lipase activity"/>
    <property type="evidence" value="ECO:0007669"/>
    <property type="project" value="InterPro"/>
</dbReference>
<feature type="region of interest" description="Disordered" evidence="5">
    <location>
        <begin position="396"/>
        <end position="429"/>
    </location>
</feature>
<dbReference type="GO" id="GO:0005811">
    <property type="term" value="C:lipid droplet"/>
    <property type="evidence" value="ECO:0007669"/>
    <property type="project" value="UniProtKB-SubCell"/>
</dbReference>
<comment type="caution">
    <text evidence="6">The sequence shown here is derived from an EMBL/GenBank/DDBJ whole genome shotgun (WGS) entry which is preliminary data.</text>
</comment>
<dbReference type="InterPro" id="IPR019363">
    <property type="entry name" value="LDAH"/>
</dbReference>
<reference evidence="6" key="1">
    <citation type="journal article" date="2021" name="Proc. Natl. Acad. Sci. U.S.A.">
        <title>Three genomes in the algal genus Volvox reveal the fate of a haploid sex-determining region after a transition to homothallism.</title>
        <authorList>
            <person name="Yamamoto K."/>
            <person name="Hamaji T."/>
            <person name="Kawai-Toyooka H."/>
            <person name="Matsuzaki R."/>
            <person name="Takahashi F."/>
            <person name="Nishimura Y."/>
            <person name="Kawachi M."/>
            <person name="Noguchi H."/>
            <person name="Minakuchi Y."/>
            <person name="Umen J.G."/>
            <person name="Toyoda A."/>
            <person name="Nozaki H."/>
        </authorList>
    </citation>
    <scope>NUCLEOTIDE SEQUENCE</scope>
    <source>
        <strain evidence="6">NIES-3780</strain>
    </source>
</reference>
<proteinExistence type="inferred from homology"/>
<evidence type="ECO:0000313" key="7">
    <source>
        <dbReference type="Proteomes" id="UP000747399"/>
    </source>
</evidence>
<evidence type="ECO:0000256" key="5">
    <source>
        <dbReference type="SAM" id="MobiDB-lite"/>
    </source>
</evidence>
<dbReference type="PANTHER" id="PTHR13390:SF0">
    <property type="entry name" value="LIPID DROPLET-ASSOCIATED HYDROLASE"/>
    <property type="match status" value="1"/>
</dbReference>
<dbReference type="Pfam" id="PF10230">
    <property type="entry name" value="LIDHydrolase"/>
    <property type="match status" value="1"/>
</dbReference>
<evidence type="ECO:0000313" key="6">
    <source>
        <dbReference type="EMBL" id="GIL62936.1"/>
    </source>
</evidence>
<evidence type="ECO:0000256" key="2">
    <source>
        <dbReference type="ARBA" id="ARBA00008300"/>
    </source>
</evidence>
<dbReference type="EMBL" id="BNCO01000054">
    <property type="protein sequence ID" value="GIL62936.1"/>
    <property type="molecule type" value="Genomic_DNA"/>
</dbReference>
<evidence type="ECO:0000256" key="3">
    <source>
        <dbReference type="ARBA" id="ARBA00022677"/>
    </source>
</evidence>
<gene>
    <name evidence="6" type="ORF">Vafri_17149</name>
</gene>
<evidence type="ECO:0000256" key="1">
    <source>
        <dbReference type="ARBA" id="ARBA00004502"/>
    </source>
</evidence>
<organism evidence="6 7">
    <name type="scientific">Volvox africanus</name>
    <dbReference type="NCBI Taxonomy" id="51714"/>
    <lineage>
        <taxon>Eukaryota</taxon>
        <taxon>Viridiplantae</taxon>
        <taxon>Chlorophyta</taxon>
        <taxon>core chlorophytes</taxon>
        <taxon>Chlorophyceae</taxon>
        <taxon>CS clade</taxon>
        <taxon>Chlamydomonadales</taxon>
        <taxon>Volvocaceae</taxon>
        <taxon>Volvox</taxon>
    </lineage>
</organism>
<feature type="region of interest" description="Disordered" evidence="5">
    <location>
        <begin position="154"/>
        <end position="179"/>
    </location>
</feature>
<feature type="compositionally biased region" description="Low complexity" evidence="5">
    <location>
        <begin position="568"/>
        <end position="581"/>
    </location>
</feature>
<dbReference type="Proteomes" id="UP000747399">
    <property type="component" value="Unassembled WGS sequence"/>
</dbReference>
<evidence type="ECO:0000256" key="4">
    <source>
        <dbReference type="ARBA" id="ARBA00022801"/>
    </source>
</evidence>
<name>A0A8J4BJE8_9CHLO</name>
<accession>A0A8J4BJE8</accession>
<dbReference type="GO" id="GO:0019915">
    <property type="term" value="P:lipid storage"/>
    <property type="evidence" value="ECO:0007669"/>
    <property type="project" value="InterPro"/>
</dbReference>
<dbReference type="AlphaFoldDB" id="A0A8J4BJE8"/>
<keyword evidence="3" id="KW-0551">Lipid droplet</keyword>
<comment type="subcellular location">
    <subcellularLocation>
        <location evidence="1">Lipid droplet</location>
    </subcellularLocation>
</comment>
<protein>
    <submittedName>
        <fullName evidence="6">Uncharacterized protein</fullName>
    </submittedName>
</protein>
<dbReference type="Gene3D" id="3.40.50.1820">
    <property type="entry name" value="alpha/beta hydrolase"/>
    <property type="match status" value="1"/>
</dbReference>
<feature type="region of interest" description="Disordered" evidence="5">
    <location>
        <begin position="454"/>
        <end position="497"/>
    </location>
</feature>
<sequence length="604" mass="64972">MTVGSSSSIWQRFCAVGGITTELWGINASAGKPRLQVVVFPGNPGSAEFFKPFMLAVHRQLQGYADVLAVTHAGHDPETNHCGRVWDLQQQISHKISFLREHVLLPGRPPVLLVGHSIGANMMIKAVAQIEGLSATSDQQQQQQQLKVELAAAKSQESEGWRPNPLTARTGASMNTPGPEAAAGIGHVATSGARGQLPAILKLMAVFPFFETNFGGSWRQRGLRALAPWYEYLGWVGAAVTSMPKFVRLAFVRLNADMDSNMMDLTSRLLSRHTVRNAFYLASHEFKDLSKPWDWALLAAFGRRLHVMGCEADTWLSRRQFNDMLTRVPGLQATWHPELRHAFCTSERQSAAVAEAVAAVVQSIPDLDLDLDLDLFPSLEEVVDLAGDMDLQLPSQSISRVNSSETTASSVDANGLGAGYETTGSETTPTAVDEAITTTSETRPFSHHLRQIQVPSTERCNEDQQQPLPLLPHQLHNPFNDNHQHHNHQPHDDQMVPCGQTSQQLRELYGDDVITGTHRPPVAAAAAGGLAGAGGSSSADTDFDVDETADQSADATAALYGKSPLARTAASSSTVAVAATSGGSGDRQISPPSLPGIPGVQSSS</sequence>
<keyword evidence="7" id="KW-1185">Reference proteome</keyword>
<dbReference type="SUPFAM" id="SSF53474">
    <property type="entry name" value="alpha/beta-Hydrolases"/>
    <property type="match status" value="1"/>
</dbReference>
<feature type="compositionally biased region" description="Polar residues" evidence="5">
    <location>
        <begin position="396"/>
        <end position="412"/>
    </location>
</feature>